<feature type="domain" description="MPN" evidence="7">
    <location>
        <begin position="109"/>
        <end position="233"/>
    </location>
</feature>
<name>A0A1F5V655_9BACT</name>
<organism evidence="8 9">
    <name type="scientific">Candidatus Fischerbacteria bacterium RBG_13_37_8</name>
    <dbReference type="NCBI Taxonomy" id="1817863"/>
    <lineage>
        <taxon>Bacteria</taxon>
        <taxon>Candidatus Fischeribacteriota</taxon>
    </lineage>
</organism>
<dbReference type="Proteomes" id="UP000178943">
    <property type="component" value="Unassembled WGS sequence"/>
</dbReference>
<dbReference type="GO" id="GO:0046872">
    <property type="term" value="F:metal ion binding"/>
    <property type="evidence" value="ECO:0007669"/>
    <property type="project" value="UniProtKB-KW"/>
</dbReference>
<evidence type="ECO:0000313" key="8">
    <source>
        <dbReference type="EMBL" id="OGF58902.1"/>
    </source>
</evidence>
<dbReference type="InterPro" id="IPR025657">
    <property type="entry name" value="RadC_JAB"/>
</dbReference>
<protein>
    <recommendedName>
        <fullName evidence="7">MPN domain-containing protein</fullName>
    </recommendedName>
</protein>
<dbReference type="PANTHER" id="PTHR30471:SF3">
    <property type="entry name" value="UPF0758 PROTEIN YEES-RELATED"/>
    <property type="match status" value="1"/>
</dbReference>
<evidence type="ECO:0000256" key="4">
    <source>
        <dbReference type="ARBA" id="ARBA00022833"/>
    </source>
</evidence>
<dbReference type="NCBIfam" id="TIGR00608">
    <property type="entry name" value="radc"/>
    <property type="match status" value="1"/>
</dbReference>
<dbReference type="Gene3D" id="3.40.140.10">
    <property type="entry name" value="Cytidine Deaminase, domain 2"/>
    <property type="match status" value="1"/>
</dbReference>
<sequence length="233" mass="27085">MNKIKETNTQHYINHRKRLRNRYIKQGIESLQQYEIIELFLTFVIPRKDVKPAAKKAINTFGSIQGFFDADENELKKIPYFKDNAITLRKFIKDVSLLYQKQKLEMIPVSQSKEELISYCINKVGLNEKEEFWLIPLDSKNAIIKGKEILISKGLIDKTAVYPRQIIENALKCGAHSILLIHNHPNGNPKATEQDITITKAIDIPARVLNMRIYDHIIIAGKKYFSFRENKML</sequence>
<evidence type="ECO:0000256" key="3">
    <source>
        <dbReference type="ARBA" id="ARBA00022801"/>
    </source>
</evidence>
<keyword evidence="4" id="KW-0862">Zinc</keyword>
<comment type="caution">
    <text evidence="8">The sequence shown here is derived from an EMBL/GenBank/DDBJ whole genome shotgun (WGS) entry which is preliminary data.</text>
</comment>
<comment type="similarity">
    <text evidence="6">Belongs to the UPF0758 family.</text>
</comment>
<dbReference type="AlphaFoldDB" id="A0A1F5V655"/>
<dbReference type="GO" id="GO:0006508">
    <property type="term" value="P:proteolysis"/>
    <property type="evidence" value="ECO:0007669"/>
    <property type="project" value="UniProtKB-KW"/>
</dbReference>
<accession>A0A1F5V655</accession>
<keyword evidence="5" id="KW-0482">Metalloprotease</keyword>
<keyword evidence="1" id="KW-0645">Protease</keyword>
<reference evidence="8 9" key="1">
    <citation type="journal article" date="2016" name="Nat. Commun.">
        <title>Thousands of microbial genomes shed light on interconnected biogeochemical processes in an aquifer system.</title>
        <authorList>
            <person name="Anantharaman K."/>
            <person name="Brown C.T."/>
            <person name="Hug L.A."/>
            <person name="Sharon I."/>
            <person name="Castelle C.J."/>
            <person name="Probst A.J."/>
            <person name="Thomas B.C."/>
            <person name="Singh A."/>
            <person name="Wilkins M.J."/>
            <person name="Karaoz U."/>
            <person name="Brodie E.L."/>
            <person name="Williams K.H."/>
            <person name="Hubbard S.S."/>
            <person name="Banfield J.F."/>
        </authorList>
    </citation>
    <scope>NUCLEOTIDE SEQUENCE [LARGE SCALE GENOMIC DNA]</scope>
</reference>
<gene>
    <name evidence="8" type="ORF">A2Y62_04190</name>
</gene>
<evidence type="ECO:0000256" key="6">
    <source>
        <dbReference type="RuleBase" id="RU003797"/>
    </source>
</evidence>
<dbReference type="PANTHER" id="PTHR30471">
    <property type="entry name" value="DNA REPAIR PROTEIN RADC"/>
    <property type="match status" value="1"/>
</dbReference>
<evidence type="ECO:0000256" key="5">
    <source>
        <dbReference type="ARBA" id="ARBA00023049"/>
    </source>
</evidence>
<dbReference type="CDD" id="cd08071">
    <property type="entry name" value="MPN_DUF2466"/>
    <property type="match status" value="1"/>
</dbReference>
<evidence type="ECO:0000313" key="9">
    <source>
        <dbReference type="Proteomes" id="UP000178943"/>
    </source>
</evidence>
<evidence type="ECO:0000259" key="7">
    <source>
        <dbReference type="PROSITE" id="PS50249"/>
    </source>
</evidence>
<dbReference type="STRING" id="1817863.A2Y62_04190"/>
<dbReference type="InterPro" id="IPR001405">
    <property type="entry name" value="UPF0758"/>
</dbReference>
<evidence type="ECO:0000256" key="2">
    <source>
        <dbReference type="ARBA" id="ARBA00022723"/>
    </source>
</evidence>
<keyword evidence="2" id="KW-0479">Metal-binding</keyword>
<dbReference type="GO" id="GO:0008237">
    <property type="term" value="F:metallopeptidase activity"/>
    <property type="evidence" value="ECO:0007669"/>
    <property type="project" value="UniProtKB-KW"/>
</dbReference>
<keyword evidence="3" id="KW-0378">Hydrolase</keyword>
<dbReference type="EMBL" id="MFGW01000229">
    <property type="protein sequence ID" value="OGF58902.1"/>
    <property type="molecule type" value="Genomic_DNA"/>
</dbReference>
<dbReference type="InterPro" id="IPR037518">
    <property type="entry name" value="MPN"/>
</dbReference>
<evidence type="ECO:0000256" key="1">
    <source>
        <dbReference type="ARBA" id="ARBA00022670"/>
    </source>
</evidence>
<dbReference type="Pfam" id="PF04002">
    <property type="entry name" value="RadC"/>
    <property type="match status" value="1"/>
</dbReference>
<proteinExistence type="inferred from homology"/>
<dbReference type="PROSITE" id="PS50249">
    <property type="entry name" value="MPN"/>
    <property type="match status" value="1"/>
</dbReference>